<protein>
    <recommendedName>
        <fullName evidence="5 16">Non-structural maintenance of chromosomes element 1 homolog</fullName>
        <ecNumber evidence="4 16">2.3.2.27</ecNumber>
    </recommendedName>
</protein>
<evidence type="ECO:0000256" key="6">
    <source>
        <dbReference type="ARBA" id="ARBA00022679"/>
    </source>
</evidence>
<feature type="compositionally biased region" description="Basic and acidic residues" evidence="17">
    <location>
        <begin position="253"/>
        <end position="264"/>
    </location>
</feature>
<feature type="compositionally biased region" description="Acidic residues" evidence="17">
    <location>
        <begin position="314"/>
        <end position="332"/>
    </location>
</feature>
<evidence type="ECO:0000256" key="5">
    <source>
        <dbReference type="ARBA" id="ARBA00019422"/>
    </source>
</evidence>
<dbReference type="GO" id="GO:0030915">
    <property type="term" value="C:Smc5-Smc6 complex"/>
    <property type="evidence" value="ECO:0007669"/>
    <property type="project" value="UniProtKB-UniRule"/>
</dbReference>
<dbReference type="OrthoDB" id="185455at2759"/>
<feature type="compositionally biased region" description="Acidic residues" evidence="17">
    <location>
        <begin position="272"/>
        <end position="288"/>
    </location>
</feature>
<comment type="similarity">
    <text evidence="3 16">Belongs to the NSE1 family.</text>
</comment>
<evidence type="ECO:0000256" key="11">
    <source>
        <dbReference type="ARBA" id="ARBA00022833"/>
    </source>
</evidence>
<dbReference type="Gene3D" id="3.90.1150.220">
    <property type="match status" value="1"/>
</dbReference>
<keyword evidence="20" id="KW-1185">Reference proteome</keyword>
<evidence type="ECO:0000256" key="14">
    <source>
        <dbReference type="ARBA" id="ARBA00023242"/>
    </source>
</evidence>
<dbReference type="InterPro" id="IPR013083">
    <property type="entry name" value="Znf_RING/FYVE/PHD"/>
</dbReference>
<keyword evidence="12 16" id="KW-0233">DNA recombination</keyword>
<dbReference type="GO" id="GO:0005634">
    <property type="term" value="C:nucleus"/>
    <property type="evidence" value="ECO:0007669"/>
    <property type="project" value="UniProtKB-SubCell"/>
</dbReference>
<keyword evidence="6 16" id="KW-0808">Transferase</keyword>
<evidence type="ECO:0000256" key="15">
    <source>
        <dbReference type="PROSITE-ProRule" id="PRU00175"/>
    </source>
</evidence>
<feature type="region of interest" description="Disordered" evidence="17">
    <location>
        <begin position="253"/>
        <end position="345"/>
    </location>
</feature>
<comment type="caution">
    <text evidence="19">The sequence shown here is derived from an EMBL/GenBank/DDBJ whole genome shotgun (WGS) entry which is preliminary data.</text>
</comment>
<accession>A0A9P3G9T0</accession>
<organism evidence="19 20">
    <name type="scientific">Phanerochaete sordida</name>
    <dbReference type="NCBI Taxonomy" id="48140"/>
    <lineage>
        <taxon>Eukaryota</taxon>
        <taxon>Fungi</taxon>
        <taxon>Dikarya</taxon>
        <taxon>Basidiomycota</taxon>
        <taxon>Agaricomycotina</taxon>
        <taxon>Agaricomycetes</taxon>
        <taxon>Polyporales</taxon>
        <taxon>Phanerochaetaceae</taxon>
        <taxon>Phanerochaete</taxon>
    </lineage>
</organism>
<dbReference type="FunFam" id="1.10.10.10:FF:000270">
    <property type="entry name" value="Non-structural maintenance of chromosomes element 1 homolog"/>
    <property type="match status" value="1"/>
</dbReference>
<evidence type="ECO:0000313" key="19">
    <source>
        <dbReference type="EMBL" id="GJE90841.1"/>
    </source>
</evidence>
<gene>
    <name evidence="19" type="ORF">PsYK624_069850</name>
</gene>
<sequence>MASSNDVQRLYLQAIMSRRFLSQKLAAQIWYKCVEAVKAVDETLDIDYGEDRASWDAWVTKINAALNPLDLEFAHTIDEPTGKDMYAIVNRKSDEIAQLATEYQIAEITYFKAILEQIMLAPNESYCVSSLAALREVSHLKSTMTKTQAERVLGSFVARGWLVKSNKGRYSLATRAILELQPYLRSTYPDEVLECTICMEMVTSGIACPTQACKIRFHTHCYTGYRRLHAHCPACGGTWGAADDQSKMGRVGERAFRDGQENRGRRVRRSADDDEEDEEDEEEQEDEREQSQASQPVAVKKEKKGKGKKKVIESDEEEEEEEADADEQDEESPPPRTQGKRKSRR</sequence>
<keyword evidence="7 16" id="KW-0479">Metal-binding</keyword>
<dbReference type="InterPro" id="IPR036388">
    <property type="entry name" value="WH-like_DNA-bd_sf"/>
</dbReference>
<dbReference type="InterPro" id="IPR014857">
    <property type="entry name" value="Nse1_RING_C4HC3-type"/>
</dbReference>
<evidence type="ECO:0000259" key="18">
    <source>
        <dbReference type="PROSITE" id="PS50089"/>
    </source>
</evidence>
<keyword evidence="10 16" id="KW-0833">Ubl conjugation pathway</keyword>
<evidence type="ECO:0000256" key="13">
    <source>
        <dbReference type="ARBA" id="ARBA00023204"/>
    </source>
</evidence>
<evidence type="ECO:0000256" key="3">
    <source>
        <dbReference type="ARBA" id="ARBA00010258"/>
    </source>
</evidence>
<name>A0A9P3G9T0_9APHY</name>
<dbReference type="EC" id="2.3.2.27" evidence="4 16"/>
<evidence type="ECO:0000256" key="16">
    <source>
        <dbReference type="RuleBase" id="RU368018"/>
    </source>
</evidence>
<keyword evidence="14 16" id="KW-0539">Nucleus</keyword>
<evidence type="ECO:0000256" key="4">
    <source>
        <dbReference type="ARBA" id="ARBA00012483"/>
    </source>
</evidence>
<feature type="domain" description="RING-type" evidence="18">
    <location>
        <begin position="195"/>
        <end position="235"/>
    </location>
</feature>
<evidence type="ECO:0000313" key="20">
    <source>
        <dbReference type="Proteomes" id="UP000703269"/>
    </source>
</evidence>
<keyword evidence="13 16" id="KW-0234">DNA repair</keyword>
<dbReference type="AlphaFoldDB" id="A0A9P3G9T0"/>
<proteinExistence type="inferred from homology"/>
<evidence type="ECO:0000256" key="1">
    <source>
        <dbReference type="ARBA" id="ARBA00000900"/>
    </source>
</evidence>
<comment type="subcellular location">
    <subcellularLocation>
        <location evidence="2 16">Nucleus</location>
    </subcellularLocation>
</comment>
<dbReference type="Pfam" id="PF08746">
    <property type="entry name" value="zf-RING-like"/>
    <property type="match status" value="1"/>
</dbReference>
<reference evidence="19 20" key="1">
    <citation type="submission" date="2021-08" db="EMBL/GenBank/DDBJ databases">
        <title>Draft Genome Sequence of Phanerochaete sordida strain YK-624.</title>
        <authorList>
            <person name="Mori T."/>
            <person name="Dohra H."/>
            <person name="Suzuki T."/>
            <person name="Kawagishi H."/>
            <person name="Hirai H."/>
        </authorList>
    </citation>
    <scope>NUCLEOTIDE SEQUENCE [LARGE SCALE GENOMIC DNA]</scope>
    <source>
        <strain evidence="19 20">YK-624</strain>
    </source>
</reference>
<evidence type="ECO:0000256" key="17">
    <source>
        <dbReference type="SAM" id="MobiDB-lite"/>
    </source>
</evidence>
<dbReference type="Proteomes" id="UP000703269">
    <property type="component" value="Unassembled WGS sequence"/>
</dbReference>
<dbReference type="Pfam" id="PF07574">
    <property type="entry name" value="SMC_Nse1"/>
    <property type="match status" value="1"/>
</dbReference>
<evidence type="ECO:0000256" key="10">
    <source>
        <dbReference type="ARBA" id="ARBA00022786"/>
    </source>
</evidence>
<comment type="function">
    <text evidence="16">Acts in a DNA repair pathway for removal of UV-induced DNA damage that is distinct from classical nucleotide excision repair and in repair of ionizing radiation damage. Functions in homologous recombination repair of DNA double strand breaks and in recovery of stalled replication forks.</text>
</comment>
<dbReference type="Gene3D" id="3.30.40.10">
    <property type="entry name" value="Zinc/RING finger domain, C3HC4 (zinc finger)"/>
    <property type="match status" value="1"/>
</dbReference>
<dbReference type="InterPro" id="IPR001841">
    <property type="entry name" value="Znf_RING"/>
</dbReference>
<dbReference type="Gene3D" id="1.10.10.10">
    <property type="entry name" value="Winged helix-like DNA-binding domain superfamily/Winged helix DNA-binding domain"/>
    <property type="match status" value="1"/>
</dbReference>
<evidence type="ECO:0000256" key="2">
    <source>
        <dbReference type="ARBA" id="ARBA00004123"/>
    </source>
</evidence>
<comment type="subunit">
    <text evidence="16">Component of the Smc5-Smc6 complex.</text>
</comment>
<dbReference type="GO" id="GO:0061630">
    <property type="term" value="F:ubiquitin protein ligase activity"/>
    <property type="evidence" value="ECO:0007669"/>
    <property type="project" value="UniProtKB-EC"/>
</dbReference>
<dbReference type="PROSITE" id="PS50089">
    <property type="entry name" value="ZF_RING_2"/>
    <property type="match status" value="1"/>
</dbReference>
<keyword evidence="9 15" id="KW-0863">Zinc-finger</keyword>
<dbReference type="GO" id="GO:0008270">
    <property type="term" value="F:zinc ion binding"/>
    <property type="evidence" value="ECO:0007669"/>
    <property type="project" value="UniProtKB-KW"/>
</dbReference>
<evidence type="ECO:0000256" key="8">
    <source>
        <dbReference type="ARBA" id="ARBA00022763"/>
    </source>
</evidence>
<keyword evidence="11 16" id="KW-0862">Zinc</keyword>
<dbReference type="EMBL" id="BPQB01000018">
    <property type="protein sequence ID" value="GJE90841.1"/>
    <property type="molecule type" value="Genomic_DNA"/>
</dbReference>
<dbReference type="PANTHER" id="PTHR20973:SF0">
    <property type="entry name" value="NON-STRUCTURAL MAINTENANCE OF CHROMOSOMES ELEMENT 1 HOMOLOG"/>
    <property type="match status" value="1"/>
</dbReference>
<evidence type="ECO:0000256" key="9">
    <source>
        <dbReference type="ARBA" id="ARBA00022771"/>
    </source>
</evidence>
<dbReference type="GO" id="GO:0000724">
    <property type="term" value="P:double-strand break repair via homologous recombination"/>
    <property type="evidence" value="ECO:0007669"/>
    <property type="project" value="TreeGrafter"/>
</dbReference>
<comment type="catalytic activity">
    <reaction evidence="1 16">
        <text>S-ubiquitinyl-[E2 ubiquitin-conjugating enzyme]-L-cysteine + [acceptor protein]-L-lysine = [E2 ubiquitin-conjugating enzyme]-L-cysteine + N(6)-ubiquitinyl-[acceptor protein]-L-lysine.</text>
        <dbReference type="EC" id="2.3.2.27"/>
    </reaction>
</comment>
<keyword evidence="8 16" id="KW-0227">DNA damage</keyword>
<dbReference type="PANTHER" id="PTHR20973">
    <property type="entry name" value="NON-SMC ELEMENT 1-RELATED"/>
    <property type="match status" value="1"/>
</dbReference>
<evidence type="ECO:0000256" key="7">
    <source>
        <dbReference type="ARBA" id="ARBA00022723"/>
    </source>
</evidence>
<evidence type="ECO:0000256" key="12">
    <source>
        <dbReference type="ARBA" id="ARBA00023172"/>
    </source>
</evidence>
<dbReference type="SUPFAM" id="SSF57850">
    <property type="entry name" value="RING/U-box"/>
    <property type="match status" value="1"/>
</dbReference>
<dbReference type="InterPro" id="IPR011513">
    <property type="entry name" value="Nse1"/>
</dbReference>